<accession>C5M502</accession>
<feature type="region of interest" description="Disordered" evidence="5">
    <location>
        <begin position="78"/>
        <end position="113"/>
    </location>
</feature>
<evidence type="ECO:0000256" key="5">
    <source>
        <dbReference type="SAM" id="MobiDB-lite"/>
    </source>
</evidence>
<keyword evidence="7" id="KW-1185">Reference proteome</keyword>
<dbReference type="RefSeq" id="XP_002547673.1">
    <property type="nucleotide sequence ID" value="XM_002547627.1"/>
</dbReference>
<evidence type="ECO:0000256" key="2">
    <source>
        <dbReference type="ARBA" id="ARBA00004173"/>
    </source>
</evidence>
<dbReference type="GO" id="GO:0005634">
    <property type="term" value="C:nucleus"/>
    <property type="evidence" value="ECO:0007669"/>
    <property type="project" value="TreeGrafter"/>
</dbReference>
<comment type="subcellular location">
    <subcellularLocation>
        <location evidence="2">Mitochondrion</location>
    </subcellularLocation>
</comment>
<dbReference type="Pfam" id="PF06413">
    <property type="entry name" value="Neugrin"/>
    <property type="match status" value="1"/>
</dbReference>
<dbReference type="EMBL" id="GG692396">
    <property type="protein sequence ID" value="EER35118.1"/>
    <property type="molecule type" value="Genomic_DNA"/>
</dbReference>
<evidence type="ECO:0000313" key="6">
    <source>
        <dbReference type="EMBL" id="EER35118.1"/>
    </source>
</evidence>
<dbReference type="Proteomes" id="UP000002037">
    <property type="component" value="Unassembled WGS sequence"/>
</dbReference>
<dbReference type="OrthoDB" id="5578174at2759"/>
<comment type="function">
    <text evidence="1">Required for respiratory activity and maintenance and expression of the mitochondrial genome.</text>
</comment>
<dbReference type="STRING" id="294747.C5M502"/>
<dbReference type="HOGENOM" id="CLU_1669160_0_0_1"/>
<dbReference type="InterPro" id="IPR010487">
    <property type="entry name" value="NGRN/Rrg9"/>
</dbReference>
<sequence length="158" mass="18856">MLFLSLAIPPEMFRLLSRPQQVFKTQLLTIPQYYSTKPTPPLPKINNKKNTAKKEKRKATIQLGQEVPLDLYRQSILQNDKKKNPDDLPEYIKRKRTLQKKHGNTPWNPKRRLSREDMDKLRQLKEIFPNYKTIDLSKIFRISPEAVRRILKSKFEKE</sequence>
<name>C5M502_CANTT</name>
<dbReference type="VEuPathDB" id="FungiDB:CTRG_01980"/>
<feature type="compositionally biased region" description="Basic residues" evidence="5">
    <location>
        <begin position="93"/>
        <end position="113"/>
    </location>
</feature>
<evidence type="ECO:0000256" key="1">
    <source>
        <dbReference type="ARBA" id="ARBA00003548"/>
    </source>
</evidence>
<dbReference type="AlphaFoldDB" id="C5M502"/>
<dbReference type="KEGG" id="ctp:CTRG_01980"/>
<comment type="similarity">
    <text evidence="3">Belongs to the RRG9 family.</text>
</comment>
<proteinExistence type="inferred from homology"/>
<evidence type="ECO:0000313" key="7">
    <source>
        <dbReference type="Proteomes" id="UP000002037"/>
    </source>
</evidence>
<dbReference type="PANTHER" id="PTHR13475">
    <property type="entry name" value="NEUGRIN"/>
    <property type="match status" value="1"/>
</dbReference>
<evidence type="ECO:0000256" key="3">
    <source>
        <dbReference type="ARBA" id="ARBA00010895"/>
    </source>
</evidence>
<feature type="compositionally biased region" description="Basic residues" evidence="5">
    <location>
        <begin position="46"/>
        <end position="59"/>
    </location>
</feature>
<dbReference type="eggNOG" id="ENOG502S7IA">
    <property type="taxonomic scope" value="Eukaryota"/>
</dbReference>
<organism evidence="6 7">
    <name type="scientific">Candida tropicalis (strain ATCC MYA-3404 / T1)</name>
    <name type="common">Yeast</name>
    <dbReference type="NCBI Taxonomy" id="294747"/>
    <lineage>
        <taxon>Eukaryota</taxon>
        <taxon>Fungi</taxon>
        <taxon>Dikarya</taxon>
        <taxon>Ascomycota</taxon>
        <taxon>Saccharomycotina</taxon>
        <taxon>Pichiomycetes</taxon>
        <taxon>Debaryomycetaceae</taxon>
        <taxon>Candida/Lodderomyces clade</taxon>
        <taxon>Candida</taxon>
    </lineage>
</organism>
<reference evidence="6 7" key="1">
    <citation type="journal article" date="2009" name="Nature">
        <title>Evolution of pathogenicity and sexual reproduction in eight Candida genomes.</title>
        <authorList>
            <person name="Butler G."/>
            <person name="Rasmussen M.D."/>
            <person name="Lin M.F."/>
            <person name="Santos M.A."/>
            <person name="Sakthikumar S."/>
            <person name="Munro C.A."/>
            <person name="Rheinbay E."/>
            <person name="Grabherr M."/>
            <person name="Forche A."/>
            <person name="Reedy J.L."/>
            <person name="Agrafioti I."/>
            <person name="Arnaud M.B."/>
            <person name="Bates S."/>
            <person name="Brown A.J."/>
            <person name="Brunke S."/>
            <person name="Costanzo M.C."/>
            <person name="Fitzpatrick D.A."/>
            <person name="de Groot P.W."/>
            <person name="Harris D."/>
            <person name="Hoyer L.L."/>
            <person name="Hube B."/>
            <person name="Klis F.M."/>
            <person name="Kodira C."/>
            <person name="Lennard N."/>
            <person name="Logue M.E."/>
            <person name="Martin R."/>
            <person name="Neiman A.M."/>
            <person name="Nikolaou E."/>
            <person name="Quail M.A."/>
            <person name="Quinn J."/>
            <person name="Santos M.C."/>
            <person name="Schmitzberger F.F."/>
            <person name="Sherlock G."/>
            <person name="Shah P."/>
            <person name="Silverstein K.A."/>
            <person name="Skrzypek M.S."/>
            <person name="Soll D."/>
            <person name="Staggs R."/>
            <person name="Stansfield I."/>
            <person name="Stumpf M.P."/>
            <person name="Sudbery P.E."/>
            <person name="Srikantha T."/>
            <person name="Zeng Q."/>
            <person name="Berman J."/>
            <person name="Berriman M."/>
            <person name="Heitman J."/>
            <person name="Gow N.A."/>
            <person name="Lorenz M.C."/>
            <person name="Birren B.W."/>
            <person name="Kellis M."/>
            <person name="Cuomo C.A."/>
        </authorList>
    </citation>
    <scope>NUCLEOTIDE SEQUENCE [LARGE SCALE GENOMIC DNA]</scope>
    <source>
        <strain evidence="7">ATCC MYA-3404 / T1</strain>
    </source>
</reference>
<dbReference type="GO" id="GO:0005739">
    <property type="term" value="C:mitochondrion"/>
    <property type="evidence" value="ECO:0007669"/>
    <property type="project" value="UniProtKB-SubCell"/>
</dbReference>
<feature type="region of interest" description="Disordered" evidence="5">
    <location>
        <begin position="38"/>
        <end position="59"/>
    </location>
</feature>
<protein>
    <recommendedName>
        <fullName evidence="4">Required for respiratory growth protein 9, mitochondrial</fullName>
    </recommendedName>
</protein>
<evidence type="ECO:0000256" key="4">
    <source>
        <dbReference type="ARBA" id="ARBA00013566"/>
    </source>
</evidence>
<feature type="compositionally biased region" description="Basic and acidic residues" evidence="5">
    <location>
        <begin position="79"/>
        <end position="92"/>
    </location>
</feature>
<dbReference type="GeneID" id="8296335"/>
<dbReference type="PANTHER" id="PTHR13475:SF3">
    <property type="entry name" value="NEUGRIN"/>
    <property type="match status" value="1"/>
</dbReference>
<gene>
    <name evidence="6" type="ORF">CTRG_01980</name>
</gene>